<dbReference type="InParanoid" id="A0A667WQX3"/>
<evidence type="ECO:0000313" key="4">
    <source>
        <dbReference type="Proteomes" id="UP000472263"/>
    </source>
</evidence>
<feature type="compositionally biased region" description="Basic residues" evidence="1">
    <location>
        <begin position="339"/>
        <end position="351"/>
    </location>
</feature>
<dbReference type="Gene3D" id="2.60.120.10">
    <property type="entry name" value="Jelly Rolls"/>
    <property type="match status" value="1"/>
</dbReference>
<feature type="domain" description="Mif2/CENP-C cupin" evidence="2">
    <location>
        <begin position="1071"/>
        <end position="1144"/>
    </location>
</feature>
<dbReference type="InterPro" id="IPR011051">
    <property type="entry name" value="RmlC_Cupin_sf"/>
</dbReference>
<dbReference type="GeneTree" id="ENSGT00940000168651"/>
<evidence type="ECO:0000256" key="1">
    <source>
        <dbReference type="SAM" id="MobiDB-lite"/>
    </source>
</evidence>
<dbReference type="OrthoDB" id="1939643at2759"/>
<feature type="compositionally biased region" description="Basic residues" evidence="1">
    <location>
        <begin position="690"/>
        <end position="702"/>
    </location>
</feature>
<accession>A0A667WQX3</accession>
<reference evidence="3" key="3">
    <citation type="submission" date="2025-09" db="UniProtKB">
        <authorList>
            <consortium name="Ensembl"/>
        </authorList>
    </citation>
    <scope>IDENTIFICATION</scope>
</reference>
<feature type="compositionally biased region" description="Polar residues" evidence="1">
    <location>
        <begin position="406"/>
        <end position="416"/>
    </location>
</feature>
<feature type="compositionally biased region" description="Acidic residues" evidence="1">
    <location>
        <begin position="316"/>
        <end position="328"/>
    </location>
</feature>
<feature type="compositionally biased region" description="Polar residues" evidence="1">
    <location>
        <begin position="705"/>
        <end position="714"/>
    </location>
</feature>
<dbReference type="AlphaFoldDB" id="A0A667WQX3"/>
<evidence type="ECO:0000313" key="3">
    <source>
        <dbReference type="Ensembl" id="ENSMMDP00005004632.1"/>
    </source>
</evidence>
<feature type="compositionally biased region" description="Basic and acidic residues" evidence="1">
    <location>
        <begin position="461"/>
        <end position="475"/>
    </location>
</feature>
<dbReference type="InterPro" id="IPR025974">
    <property type="entry name" value="Mif2/CENP-C_cupin"/>
</dbReference>
<name>A0A667WQX3_9TELE</name>
<dbReference type="Pfam" id="PF11699">
    <property type="entry name" value="CENP-C_C"/>
    <property type="match status" value="1"/>
</dbReference>
<organism evidence="3 4">
    <name type="scientific">Myripristis murdjan</name>
    <name type="common">pinecone soldierfish</name>
    <dbReference type="NCBI Taxonomy" id="586833"/>
    <lineage>
        <taxon>Eukaryota</taxon>
        <taxon>Metazoa</taxon>
        <taxon>Chordata</taxon>
        <taxon>Craniata</taxon>
        <taxon>Vertebrata</taxon>
        <taxon>Euteleostomi</taxon>
        <taxon>Actinopterygii</taxon>
        <taxon>Neopterygii</taxon>
        <taxon>Teleostei</taxon>
        <taxon>Neoteleostei</taxon>
        <taxon>Acanthomorphata</taxon>
        <taxon>Holocentriformes</taxon>
        <taxon>Holocentridae</taxon>
        <taxon>Myripristis</taxon>
    </lineage>
</organism>
<feature type="compositionally biased region" description="Polar residues" evidence="1">
    <location>
        <begin position="808"/>
        <end position="818"/>
    </location>
</feature>
<feature type="compositionally biased region" description="Basic residues" evidence="1">
    <location>
        <begin position="819"/>
        <end position="829"/>
    </location>
</feature>
<feature type="compositionally biased region" description="Basic and acidic residues" evidence="1">
    <location>
        <begin position="385"/>
        <end position="394"/>
    </location>
</feature>
<feature type="compositionally biased region" description="Basic and acidic residues" evidence="1">
    <location>
        <begin position="134"/>
        <end position="147"/>
    </location>
</feature>
<feature type="region of interest" description="Disordered" evidence="1">
    <location>
        <begin position="48"/>
        <end position="84"/>
    </location>
</feature>
<reference evidence="3" key="2">
    <citation type="submission" date="2025-08" db="UniProtKB">
        <authorList>
            <consortium name="Ensembl"/>
        </authorList>
    </citation>
    <scope>IDENTIFICATION</scope>
</reference>
<feature type="compositionally biased region" description="Polar residues" evidence="1">
    <location>
        <begin position="520"/>
        <end position="537"/>
    </location>
</feature>
<protein>
    <submittedName>
        <fullName evidence="3">Treacle protein-like</fullName>
    </submittedName>
</protein>
<feature type="region of interest" description="Disordered" evidence="1">
    <location>
        <begin position="652"/>
        <end position="867"/>
    </location>
</feature>
<dbReference type="Ensembl" id="ENSMMDT00005004752.1">
    <property type="protein sequence ID" value="ENSMMDP00005004632.1"/>
    <property type="gene ID" value="ENSMMDG00005002534.1"/>
</dbReference>
<feature type="compositionally biased region" description="Basic and acidic residues" evidence="1">
    <location>
        <begin position="204"/>
        <end position="225"/>
    </location>
</feature>
<proteinExistence type="predicted"/>
<feature type="region of interest" description="Disordered" evidence="1">
    <location>
        <begin position="288"/>
        <end position="626"/>
    </location>
</feature>
<feature type="region of interest" description="Disordered" evidence="1">
    <location>
        <begin position="879"/>
        <end position="927"/>
    </location>
</feature>
<dbReference type="Proteomes" id="UP000472263">
    <property type="component" value="Chromosome 20"/>
</dbReference>
<sequence>METEQPTLRRPQKRLHYFLDKESSSTQWAGKVTLQDIDRLFDDLDSASDGVDELLPVSPLLKTSSKPEKAEMESEASPVPWKGHHNEKHQVCQMIPEGDVLQTPVKSVGEKLDMDMFSPFKGHGPMKTSSPIEWNKDVEEPDDEKDRTVSPILFACEDDVQEELKMIPLPIQKPPQSGQITEKSGDADLESPPNKFALSSAHTKKMESSRKESSKEIDPVTDKTVKKCPAPASEDPKTTTMQGSADPPVSGVRQEPQHSTHEKKSESVCRQLPVELCSRVGKDVSTFLQRVRDAGQTKPACPKRPLSQKVPAPPPEPEDDFCILEDDTPLLFSIPSKTAHSKSVSKQKKQSKTSSTDEEKSANKGTKDSQPEKVEKQQESVQTKSQEESQADHQKTKKKKGKGSDSDITSVSTAQMNPVGMKATEPADESSEDAFSSQEDFPAGDLMEEAKQNKKKHSRIPSKERKAADKADDQLRVGATSDSVKGKSTLKREKPLKVSEVRTSKPIKDGKENARKTKVKSSQQTREKPQANNSVQEPVSVEALMKRNHEQSDEEHQESVDLHSPQQEDEQHFSPAEEIMKPEVQREVASADPANGKAKQIKPLIDGEESSPENSQMLGKRKRRKPGEWWLSCPQIAEETKVNDVPPVLKKSKQKLRAEVFSPIKPRKAEDLGERIQSVLSPSQTTKQKAEKKKTKLNKKKTRTVETSTDQESNVAEELQDQEQQVLDQDSYDFPQREHTHAAGDKIFHRTYHRTPDAKGPRTPAPPPPRRSQIECVETPLLGKQRRKRISKRLEVNEISENVERLASQPQKLNPKNPKTQKLRGKQSKQLKSPALGIPKNGNVAVSPKPLGGAPEPLLKQRPLSAPKSVKRSLATFKDIFSSPTGNPTVTSSRGTCQRRRQEERPVQNSHVMGHPAEDPAQVSVSDSVRLDKTDSVVVTMDASEPKKKRDRPLNPEILRDSKCYTESIRLKHLSSGPSSMIELEQYEENEDCTLPSSKDVHLLLSESEFCAPPLRPLVLQVKDKANLAEWLRNLWPVTVGNEGEVTPDHFNWYFYQGRAMGLHVDLHCGSFCNGKMLLGSYMKKPLWVDHSATTVFNILTSCVSVTINGQVSHFNPGQSFMVPHEHAYSIQNLTEEPAVLYFNRMLAGSLD</sequence>
<evidence type="ECO:0000259" key="2">
    <source>
        <dbReference type="Pfam" id="PF11699"/>
    </source>
</evidence>
<dbReference type="SUPFAM" id="SSF51182">
    <property type="entry name" value="RmlC-like cupins"/>
    <property type="match status" value="1"/>
</dbReference>
<keyword evidence="4" id="KW-1185">Reference proteome</keyword>
<reference evidence="3" key="1">
    <citation type="submission" date="2019-06" db="EMBL/GenBank/DDBJ databases">
        <authorList>
            <consortium name="Wellcome Sanger Institute Data Sharing"/>
        </authorList>
    </citation>
    <scope>NUCLEOTIDE SEQUENCE [LARGE SCALE GENOMIC DNA]</scope>
</reference>
<gene>
    <name evidence="3" type="primary">si:ch211-161h7.4</name>
</gene>
<feature type="compositionally biased region" description="Basic and acidic residues" evidence="1">
    <location>
        <begin position="735"/>
        <end position="760"/>
    </location>
</feature>
<dbReference type="FunCoup" id="A0A667WQX3">
    <property type="interactions" value="217"/>
</dbReference>
<feature type="compositionally biased region" description="Basic and acidic residues" evidence="1">
    <location>
        <begin position="255"/>
        <end position="267"/>
    </location>
</feature>
<feature type="compositionally biased region" description="Polar residues" evidence="1">
    <location>
        <begin position="882"/>
        <end position="896"/>
    </location>
</feature>
<feature type="compositionally biased region" description="Basic and acidic residues" evidence="1">
    <location>
        <begin position="355"/>
        <end position="378"/>
    </location>
</feature>
<dbReference type="InterPro" id="IPR014710">
    <property type="entry name" value="RmlC-like_jellyroll"/>
</dbReference>
<feature type="compositionally biased region" description="Basic and acidic residues" evidence="1">
    <location>
        <begin position="490"/>
        <end position="515"/>
    </location>
</feature>
<feature type="region of interest" description="Disordered" evidence="1">
    <location>
        <begin position="118"/>
        <end position="147"/>
    </location>
</feature>
<feature type="region of interest" description="Disordered" evidence="1">
    <location>
        <begin position="168"/>
        <end position="268"/>
    </location>
</feature>